<dbReference type="EMBL" id="FOLL01000002">
    <property type="protein sequence ID" value="SFB92216.1"/>
    <property type="molecule type" value="Genomic_DNA"/>
</dbReference>
<evidence type="ECO:0000313" key="1">
    <source>
        <dbReference type="EMBL" id="SFB92216.1"/>
    </source>
</evidence>
<dbReference type="GO" id="GO:0016787">
    <property type="term" value="F:hydrolase activity"/>
    <property type="evidence" value="ECO:0007669"/>
    <property type="project" value="UniProtKB-KW"/>
</dbReference>
<sequence length="285" mass="31997">MKKIILIVQVLIVFSVLSCQKSDELPTDPIIGLGGDVWVPGEIDAFIEDNFIKTYNIEVKYKWDPYEVNYNRTLVPPDEERVIPVLEAVRDIWMKPYEKLGGGGFLKTYALSKFVLVGSAEYQSNGTIILGTAEGGTKITLFVVNDFEPTNRAEVIRMLHTIHHEFAHILHQTIDYPQAWRGLSSQWYTATWFNSTNAQANAQGLITAYAKAAEREDFVETIAFLLVEGQAAFDAVVAANPDVANIFRTKEELVVSYYRDVLNIDFRELQAEVSAAIQSITAPQS</sequence>
<keyword evidence="1" id="KW-0378">Hydrolase</keyword>
<dbReference type="RefSeq" id="WP_090971252.1">
    <property type="nucleotide sequence ID" value="NZ_FOLL01000002.1"/>
</dbReference>
<dbReference type="STRING" id="623281.SAMN05421747_102122"/>
<evidence type="ECO:0000313" key="2">
    <source>
        <dbReference type="Proteomes" id="UP000199577"/>
    </source>
</evidence>
<keyword evidence="2" id="KW-1185">Reference proteome</keyword>
<gene>
    <name evidence="1" type="ORF">SAMN05421747_102122</name>
</gene>
<dbReference type="NCBIfam" id="TIGR04549">
    <property type="entry name" value="LP_HExxH_w_tonB"/>
    <property type="match status" value="1"/>
</dbReference>
<dbReference type="PROSITE" id="PS51257">
    <property type="entry name" value="PROKAR_LIPOPROTEIN"/>
    <property type="match status" value="1"/>
</dbReference>
<dbReference type="OrthoDB" id="1113652at2"/>
<dbReference type="AlphaFoldDB" id="A0A1I1EZP8"/>
<dbReference type="Gene3D" id="3.40.390.70">
    <property type="match status" value="1"/>
</dbReference>
<accession>A0A1I1EZP8</accession>
<name>A0A1I1EZP8_9SPHI</name>
<organism evidence="1 2">
    <name type="scientific">Parapedobacter composti</name>
    <dbReference type="NCBI Taxonomy" id="623281"/>
    <lineage>
        <taxon>Bacteria</taxon>
        <taxon>Pseudomonadati</taxon>
        <taxon>Bacteroidota</taxon>
        <taxon>Sphingobacteriia</taxon>
        <taxon>Sphingobacteriales</taxon>
        <taxon>Sphingobacteriaceae</taxon>
        <taxon>Parapedobacter</taxon>
    </lineage>
</organism>
<proteinExistence type="predicted"/>
<keyword evidence="1" id="KW-0449">Lipoprotein</keyword>
<dbReference type="InterPro" id="IPR030890">
    <property type="entry name" value="LP_HExxH_w_TonB"/>
</dbReference>
<reference evidence="2" key="1">
    <citation type="submission" date="2016-10" db="EMBL/GenBank/DDBJ databases">
        <authorList>
            <person name="Varghese N."/>
            <person name="Submissions S."/>
        </authorList>
    </citation>
    <scope>NUCLEOTIDE SEQUENCE [LARGE SCALE GENOMIC DNA]</scope>
    <source>
        <strain evidence="2">DSM 22900</strain>
    </source>
</reference>
<protein>
    <submittedName>
        <fullName evidence="1">Substrate import-associated zinc metallohydrolase lipoprotein</fullName>
    </submittedName>
</protein>
<dbReference type="Proteomes" id="UP000199577">
    <property type="component" value="Unassembled WGS sequence"/>
</dbReference>
<dbReference type="Pfam" id="PF15890">
    <property type="entry name" value="Peptidase_Mx1"/>
    <property type="match status" value="1"/>
</dbReference>